<name>A0A915CQL9_9BILA</name>
<reference evidence="2" key="1">
    <citation type="submission" date="2022-11" db="UniProtKB">
        <authorList>
            <consortium name="WormBaseParasite"/>
        </authorList>
    </citation>
    <scope>IDENTIFICATION</scope>
</reference>
<organism evidence="1 2">
    <name type="scientific">Ditylenchus dipsaci</name>
    <dbReference type="NCBI Taxonomy" id="166011"/>
    <lineage>
        <taxon>Eukaryota</taxon>
        <taxon>Metazoa</taxon>
        <taxon>Ecdysozoa</taxon>
        <taxon>Nematoda</taxon>
        <taxon>Chromadorea</taxon>
        <taxon>Rhabditida</taxon>
        <taxon>Tylenchina</taxon>
        <taxon>Tylenchomorpha</taxon>
        <taxon>Sphaerularioidea</taxon>
        <taxon>Anguinidae</taxon>
        <taxon>Anguininae</taxon>
        <taxon>Ditylenchus</taxon>
    </lineage>
</organism>
<sequence>VLLRSIKVDGAQHPILGTPVNRKTWELQHGMIDLGKELGAGAYELSSRKD</sequence>
<evidence type="ECO:0000313" key="1">
    <source>
        <dbReference type="Proteomes" id="UP000887574"/>
    </source>
</evidence>
<accession>A0A915CQL9</accession>
<dbReference type="AlphaFoldDB" id="A0A915CQL9"/>
<protein>
    <submittedName>
        <fullName evidence="2">Uncharacterized protein</fullName>
    </submittedName>
</protein>
<dbReference type="WBParaSite" id="jg11556">
    <property type="protein sequence ID" value="jg11556"/>
    <property type="gene ID" value="jg11556"/>
</dbReference>
<keyword evidence="1" id="KW-1185">Reference proteome</keyword>
<dbReference type="Proteomes" id="UP000887574">
    <property type="component" value="Unplaced"/>
</dbReference>
<proteinExistence type="predicted"/>
<evidence type="ECO:0000313" key="2">
    <source>
        <dbReference type="WBParaSite" id="jg11556"/>
    </source>
</evidence>